<comment type="caution">
    <text evidence="6">The sequence shown here is derived from an EMBL/GenBank/DDBJ whole genome shotgun (WGS) entry which is preliminary data.</text>
</comment>
<organism evidence="6 7">
    <name type="scientific">Carboxydothermus ferrireducens DSM 11255</name>
    <dbReference type="NCBI Taxonomy" id="1119529"/>
    <lineage>
        <taxon>Bacteria</taxon>
        <taxon>Bacillati</taxon>
        <taxon>Bacillota</taxon>
        <taxon>Clostridia</taxon>
        <taxon>Thermoanaerobacterales</taxon>
        <taxon>Thermoanaerobacteraceae</taxon>
        <taxon>Carboxydothermus</taxon>
    </lineage>
</organism>
<evidence type="ECO:0000313" key="6">
    <source>
        <dbReference type="EMBL" id="NYE56479.1"/>
    </source>
</evidence>
<sequence>MARYGMVIDLRKCRGCRGCTAVCAVENNVPVDRTGEEAGEQLARWAAGELDYYNMRVLTATVYGQIRSIPMPCMHCDNAPCIAVCPVKASYKRKDGIVVIDKDKCIGCRLCLKACPYQARYIRKVPVKGEPKGVAGKCEFCAHLVDKGEKTMCSRSCHSGAIKFGDLDDPNSEVSQLLKQNAKKVKRLKPEYKTSPRVFYITF</sequence>
<dbReference type="InterPro" id="IPR017900">
    <property type="entry name" value="4Fe4S_Fe_S_CS"/>
</dbReference>
<dbReference type="PROSITE" id="PS51379">
    <property type="entry name" value="4FE4S_FER_2"/>
    <property type="match status" value="3"/>
</dbReference>
<dbReference type="InterPro" id="IPR017896">
    <property type="entry name" value="4Fe4S_Fe-S-bd"/>
</dbReference>
<dbReference type="Proteomes" id="UP000604066">
    <property type="component" value="Unassembled WGS sequence"/>
</dbReference>
<dbReference type="PANTHER" id="PTHR43177:SF3">
    <property type="entry name" value="PROTEIN NRFC HOMOLOG"/>
    <property type="match status" value="1"/>
</dbReference>
<feature type="domain" description="4Fe-4S ferredoxin-type" evidence="5">
    <location>
        <begin position="96"/>
        <end position="125"/>
    </location>
</feature>
<reference evidence="6 7" key="1">
    <citation type="submission" date="2020-07" db="EMBL/GenBank/DDBJ databases">
        <title>Genomic Encyclopedia of Type Strains, Phase III (KMG-III): the genomes of soil and plant-associated and newly described type strains.</title>
        <authorList>
            <person name="Whitman W."/>
        </authorList>
    </citation>
    <scope>NUCLEOTIDE SEQUENCE [LARGE SCALE GENOMIC DNA]</scope>
    <source>
        <strain evidence="6 7">DSM 11255</strain>
    </source>
</reference>
<name>A0ABX2R5N6_9THEO</name>
<accession>A0ABX2R5N6</accession>
<dbReference type="Gene3D" id="3.30.70.20">
    <property type="match status" value="2"/>
</dbReference>
<protein>
    <submittedName>
        <fullName evidence="6">Tetrathionate reductase subunit B</fullName>
    </submittedName>
</protein>
<keyword evidence="1" id="KW-0004">4Fe-4S</keyword>
<gene>
    <name evidence="6" type="ORF">HDG70_000185</name>
</gene>
<evidence type="ECO:0000256" key="1">
    <source>
        <dbReference type="ARBA" id="ARBA00022485"/>
    </source>
</evidence>
<keyword evidence="7" id="KW-1185">Reference proteome</keyword>
<dbReference type="PANTHER" id="PTHR43177">
    <property type="entry name" value="PROTEIN NRFC"/>
    <property type="match status" value="1"/>
</dbReference>
<evidence type="ECO:0000256" key="3">
    <source>
        <dbReference type="ARBA" id="ARBA00023004"/>
    </source>
</evidence>
<feature type="domain" description="4Fe-4S ferredoxin-type" evidence="5">
    <location>
        <begin position="64"/>
        <end position="95"/>
    </location>
</feature>
<evidence type="ECO:0000256" key="4">
    <source>
        <dbReference type="ARBA" id="ARBA00023014"/>
    </source>
</evidence>
<dbReference type="CDD" id="cd10551">
    <property type="entry name" value="PsrB"/>
    <property type="match status" value="1"/>
</dbReference>
<keyword evidence="2" id="KW-0479">Metal-binding</keyword>
<dbReference type="SUPFAM" id="SSF54862">
    <property type="entry name" value="4Fe-4S ferredoxins"/>
    <property type="match status" value="1"/>
</dbReference>
<dbReference type="RefSeq" id="WP_051250059.1">
    <property type="nucleotide sequence ID" value="NZ_ATYG01000001.1"/>
</dbReference>
<keyword evidence="3" id="KW-0408">Iron</keyword>
<proteinExistence type="predicted"/>
<dbReference type="EMBL" id="JACCBS010000001">
    <property type="protein sequence ID" value="NYE56479.1"/>
    <property type="molecule type" value="Genomic_DNA"/>
</dbReference>
<evidence type="ECO:0000256" key="2">
    <source>
        <dbReference type="ARBA" id="ARBA00022723"/>
    </source>
</evidence>
<keyword evidence="4" id="KW-0411">Iron-sulfur</keyword>
<feature type="domain" description="4Fe-4S ferredoxin-type" evidence="5">
    <location>
        <begin position="4"/>
        <end position="34"/>
    </location>
</feature>
<dbReference type="Pfam" id="PF13247">
    <property type="entry name" value="Fer4_11"/>
    <property type="match status" value="1"/>
</dbReference>
<evidence type="ECO:0000259" key="5">
    <source>
        <dbReference type="PROSITE" id="PS51379"/>
    </source>
</evidence>
<dbReference type="PROSITE" id="PS00198">
    <property type="entry name" value="4FE4S_FER_1"/>
    <property type="match status" value="1"/>
</dbReference>
<dbReference type="InterPro" id="IPR050954">
    <property type="entry name" value="ET_IronSulfur_Cluster-Binding"/>
</dbReference>
<evidence type="ECO:0000313" key="7">
    <source>
        <dbReference type="Proteomes" id="UP000604066"/>
    </source>
</evidence>